<dbReference type="GO" id="GO:0051301">
    <property type="term" value="P:cell division"/>
    <property type="evidence" value="ECO:0007669"/>
    <property type="project" value="UniProtKB-KW"/>
</dbReference>
<evidence type="ECO:0000256" key="1">
    <source>
        <dbReference type="ARBA" id="ARBA00000971"/>
    </source>
</evidence>
<dbReference type="PROSITE" id="PS50059">
    <property type="entry name" value="FKBP_PPIASE"/>
    <property type="match status" value="1"/>
</dbReference>
<evidence type="ECO:0000256" key="5">
    <source>
        <dbReference type="ARBA" id="ARBA00023235"/>
    </source>
</evidence>
<dbReference type="SUPFAM" id="SSF109998">
    <property type="entry name" value="Triger factor/SurA peptide-binding domain-like"/>
    <property type="match status" value="1"/>
</dbReference>
<feature type="chain" id="PRO_5039342604" description="peptidylprolyl isomerase" evidence="9">
    <location>
        <begin position="21"/>
        <end position="408"/>
    </location>
</feature>
<dbReference type="InterPro" id="IPR005215">
    <property type="entry name" value="Trig_fac"/>
</dbReference>
<dbReference type="EMBL" id="FNZX01000014">
    <property type="protein sequence ID" value="SEK91262.1"/>
    <property type="molecule type" value="Genomic_DNA"/>
</dbReference>
<gene>
    <name evidence="11" type="ORF">SAMN02910377_02158</name>
</gene>
<evidence type="ECO:0000313" key="11">
    <source>
        <dbReference type="EMBL" id="SEK91262.1"/>
    </source>
</evidence>
<dbReference type="RefSeq" id="WP_074791700.1">
    <property type="nucleotide sequence ID" value="NZ_FNZX01000014.1"/>
</dbReference>
<dbReference type="GO" id="GO:0005737">
    <property type="term" value="C:cytoplasm"/>
    <property type="evidence" value="ECO:0007669"/>
    <property type="project" value="UniProtKB-SubCell"/>
</dbReference>
<name>A0A1H7KX02_9FIRM</name>
<dbReference type="InterPro" id="IPR008880">
    <property type="entry name" value="Trigger_fac_C"/>
</dbReference>
<keyword evidence="3" id="KW-0132">Cell division</keyword>
<feature type="signal peptide" evidence="9">
    <location>
        <begin position="1"/>
        <end position="20"/>
    </location>
</feature>
<feature type="region of interest" description="Disordered" evidence="8">
    <location>
        <begin position="382"/>
        <end position="408"/>
    </location>
</feature>
<evidence type="ECO:0000256" key="7">
    <source>
        <dbReference type="PROSITE-ProRule" id="PRU00277"/>
    </source>
</evidence>
<feature type="domain" description="PPIase FKBP-type" evidence="10">
    <location>
        <begin position="95"/>
        <end position="184"/>
    </location>
</feature>
<comment type="subcellular location">
    <subcellularLocation>
        <location evidence="2">Cytoplasm</location>
    </subcellularLocation>
</comment>
<dbReference type="NCBIfam" id="TIGR00115">
    <property type="entry name" value="tig"/>
    <property type="match status" value="1"/>
</dbReference>
<dbReference type="Gene3D" id="1.10.3120.10">
    <property type="entry name" value="Trigger factor, C-terminal domain"/>
    <property type="match status" value="1"/>
</dbReference>
<dbReference type="EC" id="5.2.1.8" evidence="7"/>
<dbReference type="GO" id="GO:0006457">
    <property type="term" value="P:protein folding"/>
    <property type="evidence" value="ECO:0007669"/>
    <property type="project" value="InterPro"/>
</dbReference>
<evidence type="ECO:0000256" key="3">
    <source>
        <dbReference type="ARBA" id="ARBA00022618"/>
    </source>
</evidence>
<dbReference type="AlphaFoldDB" id="A0A1H7KX02"/>
<comment type="catalytic activity">
    <reaction evidence="1 7">
        <text>[protein]-peptidylproline (omega=180) = [protein]-peptidylproline (omega=0)</text>
        <dbReference type="Rhea" id="RHEA:16237"/>
        <dbReference type="Rhea" id="RHEA-COMP:10747"/>
        <dbReference type="Rhea" id="RHEA-COMP:10748"/>
        <dbReference type="ChEBI" id="CHEBI:83833"/>
        <dbReference type="ChEBI" id="CHEBI:83834"/>
        <dbReference type="EC" id="5.2.1.8"/>
    </reaction>
</comment>
<keyword evidence="6" id="KW-0131">Cell cycle</keyword>
<dbReference type="GO" id="GO:0003755">
    <property type="term" value="F:peptidyl-prolyl cis-trans isomerase activity"/>
    <property type="evidence" value="ECO:0007669"/>
    <property type="project" value="UniProtKB-KW"/>
</dbReference>
<feature type="compositionally biased region" description="Acidic residues" evidence="8">
    <location>
        <begin position="383"/>
        <end position="408"/>
    </location>
</feature>
<keyword evidence="12" id="KW-1185">Reference proteome</keyword>
<protein>
    <recommendedName>
        <fullName evidence="7">peptidylprolyl isomerase</fullName>
        <ecNumber evidence="7">5.2.1.8</ecNumber>
    </recommendedName>
</protein>
<sequence>MKNRVLALALATAMAASMMACGKSSDEATEETTQVAEIEYNVDDYVTLGDYKGIEVTIEGEYEYTDEGFAQYVADTIESAAVYAEDDSQTEVQEDSIVNVDYVGSQDGVPFDGGSAEDQMIDVAGNCMAGGTTGFIDGFTAGLVGHSVGDEVAYDVTFPESYGNTDLAGQTVVFTFQINYIAKAVESEDDLTDAVVSDNFGYDTVDEYMDSLKEEYTASLEDNLENDTETAVLNALINNCTVSEVPEGLLQARVDLILSIQSKQYEAYGTTMEAYLTSMGYDYQEVINTLTENVKESTKTELILEAIANKEGIEVDEEGYTEFITPIYQNMGYTDLDTFYADFTVDGYGGQKYFELAYRTEKATDFCVENAVVNSTNVLNADADTEEDSEVVTDEELESEVEVEADEQ</sequence>
<dbReference type="SUPFAM" id="SSF54534">
    <property type="entry name" value="FKBP-like"/>
    <property type="match status" value="1"/>
</dbReference>
<dbReference type="Pfam" id="PF00254">
    <property type="entry name" value="FKBP_C"/>
    <property type="match status" value="1"/>
</dbReference>
<evidence type="ECO:0000256" key="6">
    <source>
        <dbReference type="ARBA" id="ARBA00023306"/>
    </source>
</evidence>
<organism evidence="11 12">
    <name type="scientific">Pseudobutyrivibrio ruminis</name>
    <dbReference type="NCBI Taxonomy" id="46206"/>
    <lineage>
        <taxon>Bacteria</taxon>
        <taxon>Bacillati</taxon>
        <taxon>Bacillota</taxon>
        <taxon>Clostridia</taxon>
        <taxon>Lachnospirales</taxon>
        <taxon>Lachnospiraceae</taxon>
        <taxon>Pseudobutyrivibrio</taxon>
    </lineage>
</organism>
<dbReference type="Proteomes" id="UP000182321">
    <property type="component" value="Unassembled WGS sequence"/>
</dbReference>
<dbReference type="PROSITE" id="PS51257">
    <property type="entry name" value="PROKAR_LIPOPROTEIN"/>
    <property type="match status" value="1"/>
</dbReference>
<dbReference type="InterPro" id="IPR037041">
    <property type="entry name" value="Trigger_fac_C_sf"/>
</dbReference>
<dbReference type="InterPro" id="IPR046357">
    <property type="entry name" value="PPIase_dom_sf"/>
</dbReference>
<evidence type="ECO:0000313" key="12">
    <source>
        <dbReference type="Proteomes" id="UP000182321"/>
    </source>
</evidence>
<evidence type="ECO:0000256" key="8">
    <source>
        <dbReference type="SAM" id="MobiDB-lite"/>
    </source>
</evidence>
<dbReference type="Pfam" id="PF05698">
    <property type="entry name" value="Trigger_C"/>
    <property type="match status" value="1"/>
</dbReference>
<reference evidence="12" key="1">
    <citation type="submission" date="2016-10" db="EMBL/GenBank/DDBJ databases">
        <authorList>
            <person name="Varghese N."/>
        </authorList>
    </citation>
    <scope>NUCLEOTIDE SEQUENCE [LARGE SCALE GENOMIC DNA]</scope>
    <source>
        <strain evidence="12">ACV-9</strain>
    </source>
</reference>
<accession>A0A1H7KX02</accession>
<keyword evidence="5 7" id="KW-0413">Isomerase</keyword>
<proteinExistence type="predicted"/>
<evidence type="ECO:0000259" key="10">
    <source>
        <dbReference type="PROSITE" id="PS50059"/>
    </source>
</evidence>
<evidence type="ECO:0000256" key="4">
    <source>
        <dbReference type="ARBA" id="ARBA00023110"/>
    </source>
</evidence>
<evidence type="ECO:0000256" key="9">
    <source>
        <dbReference type="SAM" id="SignalP"/>
    </source>
</evidence>
<dbReference type="InterPro" id="IPR001179">
    <property type="entry name" value="PPIase_FKBP_dom"/>
</dbReference>
<keyword evidence="9" id="KW-0732">Signal</keyword>
<dbReference type="InterPro" id="IPR027304">
    <property type="entry name" value="Trigger_fact/SurA_dom_sf"/>
</dbReference>
<keyword evidence="4 7" id="KW-0697">Rotamase</keyword>
<dbReference type="GO" id="GO:0015031">
    <property type="term" value="P:protein transport"/>
    <property type="evidence" value="ECO:0007669"/>
    <property type="project" value="InterPro"/>
</dbReference>
<dbReference type="Gene3D" id="3.10.50.40">
    <property type="match status" value="1"/>
</dbReference>
<evidence type="ECO:0000256" key="2">
    <source>
        <dbReference type="ARBA" id="ARBA00004496"/>
    </source>
</evidence>